<dbReference type="PANTHER" id="PTHR43280">
    <property type="entry name" value="ARAC-FAMILY TRANSCRIPTIONAL REGULATOR"/>
    <property type="match status" value="1"/>
</dbReference>
<evidence type="ECO:0000256" key="2">
    <source>
        <dbReference type="ARBA" id="ARBA00023125"/>
    </source>
</evidence>
<dbReference type="Pfam" id="PF12833">
    <property type="entry name" value="HTH_18"/>
    <property type="match status" value="1"/>
</dbReference>
<dbReference type="SUPFAM" id="SSF51215">
    <property type="entry name" value="Regulatory protein AraC"/>
    <property type="match status" value="1"/>
</dbReference>
<proteinExistence type="predicted"/>
<dbReference type="Gene3D" id="1.10.10.60">
    <property type="entry name" value="Homeodomain-like"/>
    <property type="match status" value="2"/>
</dbReference>
<dbReference type="AlphaFoldDB" id="A0A9D2A7S4"/>
<dbReference type="PROSITE" id="PS00041">
    <property type="entry name" value="HTH_ARAC_FAMILY_1"/>
    <property type="match status" value="1"/>
</dbReference>
<sequence>MEKKEHTLIKCYSPLYNFSRPIIVECCKEECSPYKVVKVEENKDRFYLSLHFIYRGKGRVFYRGSEQVVSTGDLFMVPPQEAICYEADKQNPFCYYWIVLAGQAAYEMMEEINLSKECICVQSKGDRGAIIDLFGKINKSYLERPQADYERLGYFYLLFDKLKTGISLRDDYNHGHYINQIEILVGCSYMNSRFTVEDICKNLNLSLSYINRIFKKEKKISPKKYLTHVRLKNAEDLLVQTDRPVSDIARLTGFEDPKYFARVFKENFGCTASEYRQKNFRTHPKKSFSDEKLTGAEMIGSAGEYSDEQKKS</sequence>
<dbReference type="SMART" id="SM00342">
    <property type="entry name" value="HTH_ARAC"/>
    <property type="match status" value="1"/>
</dbReference>
<dbReference type="SUPFAM" id="SSF46689">
    <property type="entry name" value="Homeodomain-like"/>
    <property type="match status" value="1"/>
</dbReference>
<dbReference type="GO" id="GO:0003700">
    <property type="term" value="F:DNA-binding transcription factor activity"/>
    <property type="evidence" value="ECO:0007669"/>
    <property type="project" value="InterPro"/>
</dbReference>
<evidence type="ECO:0000256" key="3">
    <source>
        <dbReference type="ARBA" id="ARBA00023163"/>
    </source>
</evidence>
<dbReference type="InterPro" id="IPR037923">
    <property type="entry name" value="HTH-like"/>
</dbReference>
<gene>
    <name evidence="6" type="ORF">H9727_01815</name>
</gene>
<dbReference type="InterPro" id="IPR003313">
    <property type="entry name" value="AraC-bd"/>
</dbReference>
<evidence type="ECO:0000313" key="7">
    <source>
        <dbReference type="Proteomes" id="UP000824132"/>
    </source>
</evidence>
<dbReference type="InterPro" id="IPR014710">
    <property type="entry name" value="RmlC-like_jellyroll"/>
</dbReference>
<reference evidence="6" key="1">
    <citation type="journal article" date="2021" name="PeerJ">
        <title>Extensive microbial diversity within the chicken gut microbiome revealed by metagenomics and culture.</title>
        <authorList>
            <person name="Gilroy R."/>
            <person name="Ravi A."/>
            <person name="Getino M."/>
            <person name="Pursley I."/>
            <person name="Horton D.L."/>
            <person name="Alikhan N.F."/>
            <person name="Baker D."/>
            <person name="Gharbi K."/>
            <person name="Hall N."/>
            <person name="Watson M."/>
            <person name="Adriaenssens E.M."/>
            <person name="Foster-Nyarko E."/>
            <person name="Jarju S."/>
            <person name="Secka A."/>
            <person name="Antonio M."/>
            <person name="Oren A."/>
            <person name="Chaudhuri R.R."/>
            <person name="La Ragione R."/>
            <person name="Hildebrand F."/>
            <person name="Pallen M.J."/>
        </authorList>
    </citation>
    <scope>NUCLEOTIDE SEQUENCE</scope>
    <source>
        <strain evidence="6">CHK187-5294</strain>
    </source>
</reference>
<dbReference type="EMBL" id="DXCL01000009">
    <property type="protein sequence ID" value="HIZ03001.1"/>
    <property type="molecule type" value="Genomic_DNA"/>
</dbReference>
<accession>A0A9D2A7S4</accession>
<dbReference type="PROSITE" id="PS01124">
    <property type="entry name" value="HTH_ARAC_FAMILY_2"/>
    <property type="match status" value="1"/>
</dbReference>
<dbReference type="GO" id="GO:0043565">
    <property type="term" value="F:sequence-specific DNA binding"/>
    <property type="evidence" value="ECO:0007669"/>
    <property type="project" value="InterPro"/>
</dbReference>
<keyword evidence="1" id="KW-0805">Transcription regulation</keyword>
<evidence type="ECO:0000259" key="5">
    <source>
        <dbReference type="PROSITE" id="PS01124"/>
    </source>
</evidence>
<dbReference type="InterPro" id="IPR018060">
    <property type="entry name" value="HTH_AraC"/>
</dbReference>
<evidence type="ECO:0000313" key="6">
    <source>
        <dbReference type="EMBL" id="HIZ03001.1"/>
    </source>
</evidence>
<evidence type="ECO:0000256" key="4">
    <source>
        <dbReference type="SAM" id="MobiDB-lite"/>
    </source>
</evidence>
<dbReference type="InterPro" id="IPR018062">
    <property type="entry name" value="HTH_AraC-typ_CS"/>
</dbReference>
<dbReference type="Proteomes" id="UP000824132">
    <property type="component" value="Unassembled WGS sequence"/>
</dbReference>
<comment type="caution">
    <text evidence="6">The sequence shown here is derived from an EMBL/GenBank/DDBJ whole genome shotgun (WGS) entry which is preliminary data.</text>
</comment>
<dbReference type="PRINTS" id="PR00032">
    <property type="entry name" value="HTHARAC"/>
</dbReference>
<dbReference type="InterPro" id="IPR009057">
    <property type="entry name" value="Homeodomain-like_sf"/>
</dbReference>
<protein>
    <submittedName>
        <fullName evidence="6">AraC family transcriptional regulator</fullName>
    </submittedName>
</protein>
<keyword evidence="2" id="KW-0238">DNA-binding</keyword>
<dbReference type="Gene3D" id="2.60.120.10">
    <property type="entry name" value="Jelly Rolls"/>
    <property type="match status" value="1"/>
</dbReference>
<evidence type="ECO:0000256" key="1">
    <source>
        <dbReference type="ARBA" id="ARBA00023015"/>
    </source>
</evidence>
<feature type="region of interest" description="Disordered" evidence="4">
    <location>
        <begin position="284"/>
        <end position="312"/>
    </location>
</feature>
<dbReference type="PANTHER" id="PTHR43280:SF2">
    <property type="entry name" value="HTH-TYPE TRANSCRIPTIONAL REGULATOR EXSA"/>
    <property type="match status" value="1"/>
</dbReference>
<reference evidence="6" key="2">
    <citation type="submission" date="2021-04" db="EMBL/GenBank/DDBJ databases">
        <authorList>
            <person name="Gilroy R."/>
        </authorList>
    </citation>
    <scope>NUCLEOTIDE SEQUENCE</scope>
    <source>
        <strain evidence="6">CHK187-5294</strain>
    </source>
</reference>
<keyword evidence="3" id="KW-0804">Transcription</keyword>
<organism evidence="6 7">
    <name type="scientific">Candidatus Borkfalkia avistercoris</name>
    <dbReference type="NCBI Taxonomy" id="2838504"/>
    <lineage>
        <taxon>Bacteria</taxon>
        <taxon>Bacillati</taxon>
        <taxon>Bacillota</taxon>
        <taxon>Clostridia</taxon>
        <taxon>Christensenellales</taxon>
        <taxon>Christensenellaceae</taxon>
        <taxon>Candidatus Borkfalkia</taxon>
    </lineage>
</organism>
<name>A0A9D2A7S4_9FIRM</name>
<feature type="domain" description="HTH araC/xylS-type" evidence="5">
    <location>
        <begin position="179"/>
        <end position="278"/>
    </location>
</feature>
<dbReference type="Pfam" id="PF02311">
    <property type="entry name" value="AraC_binding"/>
    <property type="match status" value="1"/>
</dbReference>
<dbReference type="InterPro" id="IPR020449">
    <property type="entry name" value="Tscrpt_reg_AraC-type_HTH"/>
</dbReference>